<accession>A0A1S3X5J1</accession>
<dbReference type="OrthoDB" id="1302458at2759"/>
<name>A0A1S3X5J1_TOBAC</name>
<dbReference type="RefSeq" id="XP_016435111.1">
    <property type="nucleotide sequence ID" value="XM_016579625.1"/>
</dbReference>
<evidence type="ECO:0000256" key="1">
    <source>
        <dbReference type="SAM" id="Coils"/>
    </source>
</evidence>
<dbReference type="PaxDb" id="4097-A0A1S3X5J1"/>
<reference evidence="2" key="1">
    <citation type="submission" date="2025-08" db="UniProtKB">
        <authorList>
            <consortium name="RefSeq"/>
        </authorList>
    </citation>
    <scope>IDENTIFICATION</scope>
</reference>
<protein>
    <submittedName>
        <fullName evidence="2">Uncharacterized protein</fullName>
    </submittedName>
</protein>
<feature type="coiled-coil region" evidence="1">
    <location>
        <begin position="341"/>
        <end position="396"/>
    </location>
</feature>
<keyword evidence="1" id="KW-0175">Coiled coil</keyword>
<dbReference type="AlphaFoldDB" id="A0A1S3X5J1"/>
<organism evidence="2">
    <name type="scientific">Nicotiana tabacum</name>
    <name type="common">Common tobacco</name>
    <dbReference type="NCBI Taxonomy" id="4097"/>
    <lineage>
        <taxon>Eukaryota</taxon>
        <taxon>Viridiplantae</taxon>
        <taxon>Streptophyta</taxon>
        <taxon>Embryophyta</taxon>
        <taxon>Tracheophyta</taxon>
        <taxon>Spermatophyta</taxon>
        <taxon>Magnoliopsida</taxon>
        <taxon>eudicotyledons</taxon>
        <taxon>Gunneridae</taxon>
        <taxon>Pentapetalae</taxon>
        <taxon>asterids</taxon>
        <taxon>lamiids</taxon>
        <taxon>Solanales</taxon>
        <taxon>Solanaceae</taxon>
        <taxon>Nicotianoideae</taxon>
        <taxon>Nicotianeae</taxon>
        <taxon>Nicotiana</taxon>
    </lineage>
</organism>
<dbReference type="PANTHER" id="PTHR34676">
    <property type="entry name" value="DUF4219 DOMAIN-CONTAINING PROTEIN-RELATED"/>
    <property type="match status" value="1"/>
</dbReference>
<evidence type="ECO:0000313" key="2">
    <source>
        <dbReference type="RefSeq" id="XP_016435111.1"/>
    </source>
</evidence>
<dbReference type="STRING" id="4097.A0A1S3X5J1"/>
<dbReference type="Pfam" id="PF14223">
    <property type="entry name" value="Retrotran_gag_2"/>
    <property type="match status" value="1"/>
</dbReference>
<dbReference type="PANTHER" id="PTHR34676:SF8">
    <property type="entry name" value="TRANSMEMBRANE PROTEIN"/>
    <property type="match status" value="1"/>
</dbReference>
<sequence length="496" mass="56634">MAEDSELWDAICDGPFVPMKTVGEGTVTIPKTRKKYNDADRKAIEKNFRAKKILSAKEIWEALQTAHDGTTLVKQCKIDMLTTEYELFKMKEDESIQDMHTRFTSIINELHSLGEIIPRNKLVRKILSVLPGSWESKANAITEAKDLQKLTIDELIGNLNTYEMKRKKDLERREPKKENNLVLEAANKDSSSDDSDMEYLTRRFQKMIRKNGGFQRKEVPAGISKKMIAAIGDHYKTNTKKATKKNQVPDRKFKKRDDANNMLKQALVDWGNSSNESEGENMMVDDNRSSEYELIFALMAKSNDNEDKEEDEVSFLDVQRNLKTYSKKKLMSLANVLIDAYHNLINEKNSLVEEIGGIEQEKDYMGVSIVDLEETIESIKKEKEVLTKSNANIEHERDDLLVVVVNLKETIGELKMKSRPENSQKGKAVASEAHIKLESELNSVKSSLCAELERNKQVQEELGRVKNDWACEFLLVNKLVMEDLAHGLKQPTLLAT</sequence>
<gene>
    <name evidence="2" type="primary">LOC107761400</name>
</gene>
<proteinExistence type="predicted"/>
<dbReference type="KEGG" id="nta:107761400"/>